<sequence length="264" mass="29431">MKRIFIDPGHGGNDPGATGNGLQEKNITLDIALRMKEYLLQTFDGHEVRLSRETDKTVSLSQRTTMANNWQADYLVSIHINAGGGTGFESFIFNGSYSGKAETHRLRQLVHQSIVNETSFYDRGMKEANFHMLRESQMPAVLTENGFIDHREDANKLKSSSFLNSIARSHATGVANALDLPGGGGTSQGYLEILADSLWTYNSPDWENRAVIVHKGEVFTVIKDKFPVGDGHMYQIKSGLYITANKNYVRYYTRSSSKLKSVIS</sequence>
<organism evidence="4 5">
    <name type="scientific">Oceanobacillus kimchii</name>
    <dbReference type="NCBI Taxonomy" id="746691"/>
    <lineage>
        <taxon>Bacteria</taxon>
        <taxon>Bacillati</taxon>
        <taxon>Bacillota</taxon>
        <taxon>Bacilli</taxon>
        <taxon>Bacillales</taxon>
        <taxon>Bacillaceae</taxon>
        <taxon>Oceanobacillus</taxon>
    </lineage>
</organism>
<dbReference type="InterPro" id="IPR050695">
    <property type="entry name" value="N-acetylmuramoyl_amidase_3"/>
</dbReference>
<dbReference type="InterPro" id="IPR044081">
    <property type="entry name" value="DUF5776"/>
</dbReference>
<name>A0ABQ5TGT0_9BACI</name>
<gene>
    <name evidence="4" type="ORF">MACH08_11010</name>
</gene>
<feature type="domain" description="MurNAc-LAA" evidence="3">
    <location>
        <begin position="64"/>
        <end position="175"/>
    </location>
</feature>
<dbReference type="PANTHER" id="PTHR30404">
    <property type="entry name" value="N-ACETYLMURAMOYL-L-ALANINE AMIDASE"/>
    <property type="match status" value="1"/>
</dbReference>
<dbReference type="Gene3D" id="3.40.630.40">
    <property type="entry name" value="Zn-dependent exopeptidases"/>
    <property type="match status" value="1"/>
</dbReference>
<accession>A0ABQ5TGT0</accession>
<evidence type="ECO:0000259" key="3">
    <source>
        <dbReference type="SMART" id="SM00646"/>
    </source>
</evidence>
<protein>
    <recommendedName>
        <fullName evidence="3">MurNAc-LAA domain-containing protein</fullName>
    </recommendedName>
</protein>
<keyword evidence="1" id="KW-0378">Hydrolase</keyword>
<evidence type="ECO:0000256" key="1">
    <source>
        <dbReference type="ARBA" id="ARBA00022801"/>
    </source>
</evidence>
<dbReference type="SMART" id="SM00646">
    <property type="entry name" value="Ami_3"/>
    <property type="match status" value="1"/>
</dbReference>
<dbReference type="CDD" id="cd02696">
    <property type="entry name" value="MurNAc-LAA"/>
    <property type="match status" value="1"/>
</dbReference>
<dbReference type="EMBL" id="BSKO01000001">
    <property type="protein sequence ID" value="GLO65317.1"/>
    <property type="molecule type" value="Genomic_DNA"/>
</dbReference>
<comment type="caution">
    <text evidence="4">The sequence shown here is derived from an EMBL/GenBank/DDBJ whole genome shotgun (WGS) entry which is preliminary data.</text>
</comment>
<dbReference type="Pfam" id="PF01520">
    <property type="entry name" value="Amidase_3"/>
    <property type="match status" value="1"/>
</dbReference>
<dbReference type="RefSeq" id="WP_077595861.1">
    <property type="nucleotide sequence ID" value="NZ_BSKO01000001.1"/>
</dbReference>
<evidence type="ECO:0000313" key="4">
    <source>
        <dbReference type="EMBL" id="GLO65317.1"/>
    </source>
</evidence>
<dbReference type="PANTHER" id="PTHR30404:SF0">
    <property type="entry name" value="N-ACETYLMURAMOYL-L-ALANINE AMIDASE AMIC"/>
    <property type="match status" value="1"/>
</dbReference>
<evidence type="ECO:0000256" key="2">
    <source>
        <dbReference type="SAM" id="MobiDB-lite"/>
    </source>
</evidence>
<proteinExistence type="predicted"/>
<evidence type="ECO:0000313" key="5">
    <source>
        <dbReference type="Proteomes" id="UP001275436"/>
    </source>
</evidence>
<reference evidence="4 5" key="1">
    <citation type="submission" date="2023-02" db="EMBL/GenBank/DDBJ databases">
        <title>Oceanobacillus kimchii IFOP_LL358 isolated form Alexandrium catenella lab strain.</title>
        <authorList>
            <person name="Gajardo G."/>
            <person name="Ueki S."/>
            <person name="Maruyama F."/>
        </authorList>
    </citation>
    <scope>NUCLEOTIDE SEQUENCE [LARGE SCALE GENOMIC DNA]</scope>
    <source>
        <strain evidence="4 5">IFOP_LL358</strain>
    </source>
</reference>
<dbReference type="InterPro" id="IPR002508">
    <property type="entry name" value="MurNAc-LAA_cat"/>
</dbReference>
<dbReference type="SUPFAM" id="SSF53187">
    <property type="entry name" value="Zn-dependent exopeptidases"/>
    <property type="match status" value="1"/>
</dbReference>
<feature type="region of interest" description="Disordered" evidence="2">
    <location>
        <begin position="1"/>
        <end position="21"/>
    </location>
</feature>
<keyword evidence="5" id="KW-1185">Reference proteome</keyword>
<dbReference type="Proteomes" id="UP001275436">
    <property type="component" value="Unassembled WGS sequence"/>
</dbReference>
<dbReference type="Pfam" id="PF19087">
    <property type="entry name" value="DUF5776"/>
    <property type="match status" value="1"/>
</dbReference>